<dbReference type="Proteomes" id="UP000203938">
    <property type="component" value="Segment"/>
</dbReference>
<evidence type="ECO:0000313" key="2">
    <source>
        <dbReference type="Proteomes" id="UP000203938"/>
    </source>
</evidence>
<accession>A0A142KC20</accession>
<name>A0A142KC20_9CAUD</name>
<keyword evidence="2" id="KW-1185">Reference proteome</keyword>
<reference evidence="2" key="1">
    <citation type="submission" date="2016-03" db="EMBL/GenBank/DDBJ databases">
        <authorList>
            <person name="Berryman E.N."/>
            <person name="Forrest K.M."/>
            <person name="McHale L."/>
            <person name="Wertz A.T."/>
            <person name="Zhuang Z."/>
            <person name="Kasturiarachi N.S."/>
            <person name="Pressimone C.A."/>
            <person name="Schiebel J.G."/>
            <person name="Furbee E.C."/>
            <person name="Grubb S.R."/>
            <person name="Warner M.H."/>
            <person name="Montgomery M.T."/>
            <person name="Garlena R.A."/>
            <person name="Russell D.A."/>
            <person name="Pope W.H."/>
            <person name="Jacobs-Sera D."/>
            <person name="Hendrix R.W."/>
            <person name="Hatfull G.F."/>
        </authorList>
    </citation>
    <scope>NUCLEOTIDE SEQUENCE [LARGE SCALE GENOMIC DNA]</scope>
</reference>
<organism evidence="1 2">
    <name type="scientific">Gordonia phage BetterKatz</name>
    <dbReference type="NCBI Taxonomy" id="1821551"/>
    <lineage>
        <taxon>Viruses</taxon>
        <taxon>Duplodnaviria</taxon>
        <taxon>Heunggongvirae</taxon>
        <taxon>Uroviricota</taxon>
        <taxon>Caudoviricetes</taxon>
        <taxon>Betterkatzvirus</taxon>
        <taxon>Betterkatzvirus betterkatz</taxon>
    </lineage>
</organism>
<dbReference type="KEGG" id="vg:29125585"/>
<proteinExistence type="predicted"/>
<gene>
    <name evidence="1" type="primary">18</name>
    <name evidence="1" type="ORF">SEA_BETTERKATZ_18</name>
</gene>
<evidence type="ECO:0000313" key="1">
    <source>
        <dbReference type="EMBL" id="AMS03653.1"/>
    </source>
</evidence>
<dbReference type="GeneID" id="29125585"/>
<dbReference type="OrthoDB" id="19361at10239"/>
<sequence>MAEVDMSSLDPDQLAAVQKFVAENYTPDGESGKAETPDVVVDGAASSPAEIEATGSTMMAVTYNDAEYRVPASADDWPIEALEHAEAGQPTGILRHVLGESQYQLFKSRNPRVRDLRVFSDKIARLSGFADKPGK</sequence>
<dbReference type="EMBL" id="KU963261">
    <property type="protein sequence ID" value="AMS03653.1"/>
    <property type="molecule type" value="Genomic_DNA"/>
</dbReference>
<dbReference type="RefSeq" id="YP_009302776.1">
    <property type="nucleotide sequence ID" value="NC_031247.1"/>
</dbReference>
<protein>
    <submittedName>
        <fullName evidence="1">Tail assembly chaperone</fullName>
    </submittedName>
</protein>